<name>A0A0R1RAL5_9LACO</name>
<reference evidence="1 2" key="1">
    <citation type="journal article" date="2015" name="Genome Announc.">
        <title>Expanding the biotechnology potential of lactobacilli through comparative genomics of 213 strains and associated genera.</title>
        <authorList>
            <person name="Sun Z."/>
            <person name="Harris H.M."/>
            <person name="McCann A."/>
            <person name="Guo C."/>
            <person name="Argimon S."/>
            <person name="Zhang W."/>
            <person name="Yang X."/>
            <person name="Jeffery I.B."/>
            <person name="Cooney J.C."/>
            <person name="Kagawa T.F."/>
            <person name="Liu W."/>
            <person name="Song Y."/>
            <person name="Salvetti E."/>
            <person name="Wrobel A."/>
            <person name="Rasinkangas P."/>
            <person name="Parkhill J."/>
            <person name="Rea M.C."/>
            <person name="O'Sullivan O."/>
            <person name="Ritari J."/>
            <person name="Douillard F.P."/>
            <person name="Paul Ross R."/>
            <person name="Yang R."/>
            <person name="Briner A.E."/>
            <person name="Felis G.E."/>
            <person name="de Vos W.M."/>
            <person name="Barrangou R."/>
            <person name="Klaenhammer T.R."/>
            <person name="Caufield P.W."/>
            <person name="Cui Y."/>
            <person name="Zhang H."/>
            <person name="O'Toole P.W."/>
        </authorList>
    </citation>
    <scope>NUCLEOTIDE SEQUENCE [LARGE SCALE GENOMIC DNA]</scope>
    <source>
        <strain evidence="1 2">DSM 15814</strain>
    </source>
</reference>
<evidence type="ECO:0000313" key="1">
    <source>
        <dbReference type="EMBL" id="KRL53991.1"/>
    </source>
</evidence>
<dbReference type="AlphaFoldDB" id="A0A0R1RAL5"/>
<protein>
    <submittedName>
        <fullName evidence="1">Uncharacterized protein</fullName>
    </submittedName>
</protein>
<organism evidence="1 2">
    <name type="scientific">Furfurilactobacillus rossiae DSM 15814</name>
    <dbReference type="NCBI Taxonomy" id="1114972"/>
    <lineage>
        <taxon>Bacteria</taxon>
        <taxon>Bacillati</taxon>
        <taxon>Bacillota</taxon>
        <taxon>Bacilli</taxon>
        <taxon>Lactobacillales</taxon>
        <taxon>Lactobacillaceae</taxon>
        <taxon>Furfurilactobacillus</taxon>
    </lineage>
</organism>
<keyword evidence="2" id="KW-1185">Reference proteome</keyword>
<sequence length="138" mass="16012">MIVKAYIPAVRLHEFGFVKTVDDQDAGERFWQYRARVGYFRRGSVMFKVTVLDHARGSREWARITFKTYLRESPAIGLSQSASSLFEQNITRVLRYLKPVIGTVYFSPDFGHDWKADEQYVYLEREAAKGTGQHAINQ</sequence>
<gene>
    <name evidence="1" type="ORF">FD35_GL000693</name>
</gene>
<dbReference type="EMBL" id="AZFF01000012">
    <property type="protein sequence ID" value="KRL53991.1"/>
    <property type="molecule type" value="Genomic_DNA"/>
</dbReference>
<dbReference type="RefSeq" id="WP_017262355.1">
    <property type="nucleotide sequence ID" value="NZ_AUAW01000013.1"/>
</dbReference>
<proteinExistence type="predicted"/>
<accession>A0A0R1RAL5</accession>
<comment type="caution">
    <text evidence="1">The sequence shown here is derived from an EMBL/GenBank/DDBJ whole genome shotgun (WGS) entry which is preliminary data.</text>
</comment>
<dbReference type="PATRIC" id="fig|1114972.6.peg.693"/>
<evidence type="ECO:0000313" key="2">
    <source>
        <dbReference type="Proteomes" id="UP000051999"/>
    </source>
</evidence>
<dbReference type="Proteomes" id="UP000051999">
    <property type="component" value="Unassembled WGS sequence"/>
</dbReference>
<dbReference type="STRING" id="1114972.FD35_GL000693"/>